<dbReference type="PROSITE" id="PS00018">
    <property type="entry name" value="EF_HAND_1"/>
    <property type="match status" value="2"/>
</dbReference>
<comment type="caution">
    <text evidence="3">The sequence shown here is derived from an EMBL/GenBank/DDBJ whole genome shotgun (WGS) entry which is preliminary data.</text>
</comment>
<keyword evidence="4" id="KW-1185">Reference proteome</keyword>
<name>A0AAW2ZHQ1_9EUKA</name>
<dbReference type="InterPro" id="IPR011992">
    <property type="entry name" value="EF-hand-dom_pair"/>
</dbReference>
<sequence>MSSDKTSSFSKLSKDVQETLSRNIRSFDVDNDGIINVEEFKAVLNEMGIKTYDDKEVEEIMNEFDVNKDGSLTVEEVMEMSAEALLNEEEPEIEK</sequence>
<dbReference type="CDD" id="cd00051">
    <property type="entry name" value="EFh"/>
    <property type="match status" value="1"/>
</dbReference>
<dbReference type="SUPFAM" id="SSF47473">
    <property type="entry name" value="EF-hand"/>
    <property type="match status" value="1"/>
</dbReference>
<evidence type="ECO:0000313" key="3">
    <source>
        <dbReference type="EMBL" id="KAL0488878.1"/>
    </source>
</evidence>
<proteinExistence type="predicted"/>
<dbReference type="AlphaFoldDB" id="A0AAW2ZHQ1"/>
<feature type="domain" description="EF-hand" evidence="2">
    <location>
        <begin position="15"/>
        <end position="50"/>
    </location>
</feature>
<dbReference type="Gene3D" id="1.10.238.10">
    <property type="entry name" value="EF-hand"/>
    <property type="match status" value="1"/>
</dbReference>
<dbReference type="EMBL" id="JAOPGA020001485">
    <property type="protein sequence ID" value="KAL0488878.1"/>
    <property type="molecule type" value="Genomic_DNA"/>
</dbReference>
<evidence type="ECO:0000256" key="1">
    <source>
        <dbReference type="ARBA" id="ARBA00022837"/>
    </source>
</evidence>
<evidence type="ECO:0000313" key="4">
    <source>
        <dbReference type="Proteomes" id="UP001431209"/>
    </source>
</evidence>
<dbReference type="InterPro" id="IPR018247">
    <property type="entry name" value="EF_Hand_1_Ca_BS"/>
</dbReference>
<accession>A0AAW2ZHQ1</accession>
<reference evidence="3 4" key="1">
    <citation type="submission" date="2024-03" db="EMBL/GenBank/DDBJ databases">
        <title>The Acrasis kona genome and developmental transcriptomes reveal deep origins of eukaryotic multicellular pathways.</title>
        <authorList>
            <person name="Sheikh S."/>
            <person name="Fu C.-J."/>
            <person name="Brown M.W."/>
            <person name="Baldauf S.L."/>
        </authorList>
    </citation>
    <scope>NUCLEOTIDE SEQUENCE [LARGE SCALE GENOMIC DNA]</scope>
    <source>
        <strain evidence="3 4">ATCC MYA-3509</strain>
    </source>
</reference>
<dbReference type="SMART" id="SM00054">
    <property type="entry name" value="EFh"/>
    <property type="match status" value="2"/>
</dbReference>
<dbReference type="PROSITE" id="PS50222">
    <property type="entry name" value="EF_HAND_2"/>
    <property type="match status" value="2"/>
</dbReference>
<dbReference type="Proteomes" id="UP001431209">
    <property type="component" value="Unassembled WGS sequence"/>
</dbReference>
<gene>
    <name evidence="3" type="ORF">AKO1_013548</name>
</gene>
<dbReference type="GO" id="GO:0005509">
    <property type="term" value="F:calcium ion binding"/>
    <property type="evidence" value="ECO:0007669"/>
    <property type="project" value="InterPro"/>
</dbReference>
<protein>
    <recommendedName>
        <fullName evidence="2">EF-hand domain-containing protein</fullName>
    </recommendedName>
</protein>
<evidence type="ECO:0000259" key="2">
    <source>
        <dbReference type="PROSITE" id="PS50222"/>
    </source>
</evidence>
<keyword evidence="1" id="KW-0106">Calcium</keyword>
<dbReference type="InterPro" id="IPR002048">
    <property type="entry name" value="EF_hand_dom"/>
</dbReference>
<organism evidence="3 4">
    <name type="scientific">Acrasis kona</name>
    <dbReference type="NCBI Taxonomy" id="1008807"/>
    <lineage>
        <taxon>Eukaryota</taxon>
        <taxon>Discoba</taxon>
        <taxon>Heterolobosea</taxon>
        <taxon>Tetramitia</taxon>
        <taxon>Eutetramitia</taxon>
        <taxon>Acrasidae</taxon>
        <taxon>Acrasis</taxon>
    </lineage>
</organism>
<dbReference type="Pfam" id="PF13499">
    <property type="entry name" value="EF-hand_7"/>
    <property type="match status" value="1"/>
</dbReference>
<feature type="domain" description="EF-hand" evidence="2">
    <location>
        <begin position="52"/>
        <end position="87"/>
    </location>
</feature>